<feature type="compositionally biased region" description="Polar residues" evidence="1">
    <location>
        <begin position="320"/>
        <end position="344"/>
    </location>
</feature>
<name>A0A2N0QF32_9GLOM</name>
<protein>
    <submittedName>
        <fullName evidence="2">Uncharacterized protein</fullName>
    </submittedName>
</protein>
<dbReference type="EMBL" id="LLXJ01000008">
    <property type="protein sequence ID" value="PKC17663.1"/>
    <property type="molecule type" value="Genomic_DNA"/>
</dbReference>
<reference evidence="2 3" key="2">
    <citation type="submission" date="2017-09" db="EMBL/GenBank/DDBJ databases">
        <title>Extensive intraspecific genome diversity in a model arbuscular mycorrhizal fungus.</title>
        <authorList>
            <person name="Chen E.C."/>
            <person name="Morin E."/>
            <person name="Beaudet D."/>
            <person name="Noel J."/>
            <person name="Ndikumana S."/>
            <person name="Charron P."/>
            <person name="St-Onge C."/>
            <person name="Giorgi J."/>
            <person name="Grigoriev I.V."/>
            <person name="Roux C."/>
            <person name="Martin F.M."/>
            <person name="Corradi N."/>
        </authorList>
    </citation>
    <scope>NUCLEOTIDE SEQUENCE [LARGE SCALE GENOMIC DNA]</scope>
    <source>
        <strain evidence="2 3">A5</strain>
    </source>
</reference>
<dbReference type="VEuPathDB" id="FungiDB:RhiirFUN_002580"/>
<dbReference type="VEuPathDB" id="FungiDB:FUN_002507"/>
<evidence type="ECO:0000313" key="3">
    <source>
        <dbReference type="Proteomes" id="UP000232722"/>
    </source>
</evidence>
<reference evidence="2 3" key="1">
    <citation type="submission" date="2016-04" db="EMBL/GenBank/DDBJ databases">
        <title>Genome analyses suggest a sexual origin of heterokaryosis in a supposedly ancient asexual fungus.</title>
        <authorList>
            <person name="Ropars J."/>
            <person name="Sedzielewska K."/>
            <person name="Noel J."/>
            <person name="Charron P."/>
            <person name="Farinelli L."/>
            <person name="Marton T."/>
            <person name="Kruger M."/>
            <person name="Pelin A."/>
            <person name="Brachmann A."/>
            <person name="Corradi N."/>
        </authorList>
    </citation>
    <scope>NUCLEOTIDE SEQUENCE [LARGE SCALE GENOMIC DNA]</scope>
    <source>
        <strain evidence="2 3">A5</strain>
    </source>
</reference>
<dbReference type="AlphaFoldDB" id="A0A2N0QF32"/>
<feature type="compositionally biased region" description="Basic and acidic residues" evidence="1">
    <location>
        <begin position="297"/>
        <end position="312"/>
    </location>
</feature>
<evidence type="ECO:0000256" key="1">
    <source>
        <dbReference type="SAM" id="MobiDB-lite"/>
    </source>
</evidence>
<dbReference type="Proteomes" id="UP000232722">
    <property type="component" value="Unassembled WGS sequence"/>
</dbReference>
<dbReference type="VEuPathDB" id="FungiDB:RhiirA1_454370"/>
<feature type="region of interest" description="Disordered" evidence="1">
    <location>
        <begin position="297"/>
        <end position="347"/>
    </location>
</feature>
<accession>A0A2N0QF32</accession>
<gene>
    <name evidence="2" type="ORF">RhiirA5_405616</name>
</gene>
<sequence length="772" mass="88799">MDNRLKLKYPDYWNRAPNTWGTVNDWDLFWIKQSHLVTVNKRNSHSALANDLKCLKKIFDINNPAYKMACNLSSELKETQKPTGSTIACAWLLKRSWHTLCLIWQPKRVEKVFPIKRKNRQVAPLRVRGHKNAGRTSNIQNDQIWEKSDLVTSLKLESDIIDVELEIDRARLQKCADDEFDTIEQERKRIRTVVPPLRGTIYGRTINGGTNNMFISNKSDREKDLNNEIENFFQGHSERQSSNLFGKVEHDVSNETDNEKGEVIEPFPLIGNLNEVKRDESLQHAIEQEALFEDVKLQTPQKREQKKIKPNESDWESVVSHDSQSQAQQRTPERQFSPSTSVSEVTDDVFEPQSMGWEFDEPEPTWLKKVINRQKFLISQMDPSARYESSLSPIWWRIIDASDLKSTSDFLTEADMSDLVAVFASALNVGHPTEDWTILEPSVERCLQALAKLDNNHLNKVGKIVPLEGFHGAILEIQKMVKNVETSSLSVSLFGDEDTNDKVKPTSSVEEEDYLNPDVQFILDLIRFTCEMLMKGIPQRKNSERDIDVFIKRHLFSCFDNILDSHFGEMVSRASRDRRAGAMDAPETAEGYHLDWMFTKHDLAKDLPYGREFSLCERTGSRIENERKILSNTLKAQKTLRDMHRTLVEAISVEGGGMLSKQVLRATTKLLMPGFLSHCFFIRAFLVVYIGDGFYSSVILADFDIPSTYSELGSIIKVSRIMLQVKKLLNLTVCRFKLMKERAFKEKFASGKVLMNAQSQEYRSPQKTKKKK</sequence>
<proteinExistence type="predicted"/>
<evidence type="ECO:0000313" key="2">
    <source>
        <dbReference type="EMBL" id="PKC17663.1"/>
    </source>
</evidence>
<comment type="caution">
    <text evidence="2">The sequence shown here is derived from an EMBL/GenBank/DDBJ whole genome shotgun (WGS) entry which is preliminary data.</text>
</comment>
<dbReference type="VEuPathDB" id="FungiDB:FUN_002506"/>
<organism evidence="2 3">
    <name type="scientific">Rhizophagus irregularis</name>
    <dbReference type="NCBI Taxonomy" id="588596"/>
    <lineage>
        <taxon>Eukaryota</taxon>
        <taxon>Fungi</taxon>
        <taxon>Fungi incertae sedis</taxon>
        <taxon>Mucoromycota</taxon>
        <taxon>Glomeromycotina</taxon>
        <taxon>Glomeromycetes</taxon>
        <taxon>Glomerales</taxon>
        <taxon>Glomeraceae</taxon>
        <taxon>Rhizophagus</taxon>
    </lineage>
</organism>